<feature type="region of interest" description="Disordered" evidence="1">
    <location>
        <begin position="54"/>
        <end position="79"/>
    </location>
</feature>
<evidence type="ECO:0000256" key="1">
    <source>
        <dbReference type="SAM" id="MobiDB-lite"/>
    </source>
</evidence>
<dbReference type="AlphaFoldDB" id="A0A9W7SVP4"/>
<proteinExistence type="predicted"/>
<comment type="caution">
    <text evidence="2">The sequence shown here is derived from an EMBL/GenBank/DDBJ whole genome shotgun (WGS) entry which is preliminary data.</text>
</comment>
<dbReference type="EMBL" id="RIBY02001046">
    <property type="protein sequence ID" value="KAH9833900.1"/>
    <property type="molecule type" value="Genomic_DNA"/>
</dbReference>
<reference evidence="2 3" key="1">
    <citation type="journal article" date="2018" name="IMA Fungus">
        <title>IMA Genome-F 10: Nine draft genome sequences of Claviceps purpurea s.lat., including C. arundinis, C. humidiphila, and C. cf. spartinae, pseudomolecules for the pitch canker pathogen Fusarium circinatum, draft genome of Davidsoniella eucalypti, Grosmannia galeiformis, Quambalaria eucalypti, and Teratosphaeria destructans.</title>
        <authorList>
            <person name="Wingfield B.D."/>
            <person name="Liu M."/>
            <person name="Nguyen H.D."/>
            <person name="Lane F.A."/>
            <person name="Morgan S.W."/>
            <person name="De Vos L."/>
            <person name="Wilken P.M."/>
            <person name="Duong T.A."/>
            <person name="Aylward J."/>
            <person name="Coetzee M.P."/>
            <person name="Dadej K."/>
            <person name="De Beer Z.W."/>
            <person name="Findlay W."/>
            <person name="Havenga M."/>
            <person name="Kolarik M."/>
            <person name="Menzies J.G."/>
            <person name="Naidoo K."/>
            <person name="Pochopski O."/>
            <person name="Shoukouhi P."/>
            <person name="Santana Q.C."/>
            <person name="Seifert K.A."/>
            <person name="Soal N."/>
            <person name="Steenkamp E.T."/>
            <person name="Tatham C.T."/>
            <person name="van der Nest M.A."/>
            <person name="Wingfield M.J."/>
        </authorList>
    </citation>
    <scope>NUCLEOTIDE SEQUENCE [LARGE SCALE GENOMIC DNA]</scope>
    <source>
        <strain evidence="2">CMW44962</strain>
    </source>
</reference>
<organism evidence="2 3">
    <name type="scientific">Teratosphaeria destructans</name>
    <dbReference type="NCBI Taxonomy" id="418781"/>
    <lineage>
        <taxon>Eukaryota</taxon>
        <taxon>Fungi</taxon>
        <taxon>Dikarya</taxon>
        <taxon>Ascomycota</taxon>
        <taxon>Pezizomycotina</taxon>
        <taxon>Dothideomycetes</taxon>
        <taxon>Dothideomycetidae</taxon>
        <taxon>Mycosphaerellales</taxon>
        <taxon>Teratosphaeriaceae</taxon>
        <taxon>Teratosphaeria</taxon>
    </lineage>
</organism>
<evidence type="ECO:0000313" key="3">
    <source>
        <dbReference type="Proteomes" id="UP001138500"/>
    </source>
</evidence>
<evidence type="ECO:0000313" key="2">
    <source>
        <dbReference type="EMBL" id="KAH9833900.1"/>
    </source>
</evidence>
<name>A0A9W7SVP4_9PEZI</name>
<sequence length="79" mass="8688">MLDQLLGQRLVETWRVAAIFDASYHVQIAQGQRLEICQEDVVLGVEEGDAMVGREEGRGLRQAGDGGVRRGSQAGQHIR</sequence>
<dbReference type="Proteomes" id="UP001138500">
    <property type="component" value="Unassembled WGS sequence"/>
</dbReference>
<reference evidence="2 3" key="2">
    <citation type="journal article" date="2021" name="Curr. Genet.">
        <title>Genetic response to nitrogen starvation in the aggressive Eucalyptus foliar pathogen Teratosphaeria destructans.</title>
        <authorList>
            <person name="Havenga M."/>
            <person name="Wingfield B.D."/>
            <person name="Wingfield M.J."/>
            <person name="Dreyer L.L."/>
            <person name="Roets F."/>
            <person name="Aylward J."/>
        </authorList>
    </citation>
    <scope>NUCLEOTIDE SEQUENCE [LARGE SCALE GENOMIC DNA]</scope>
    <source>
        <strain evidence="2">CMW44962</strain>
    </source>
</reference>
<accession>A0A9W7SVP4</accession>
<keyword evidence="3" id="KW-1185">Reference proteome</keyword>
<protein>
    <submittedName>
        <fullName evidence="2">Uncharacterized protein</fullName>
    </submittedName>
</protein>
<gene>
    <name evidence="2" type="ORF">Tdes44962_MAKER08733</name>
</gene>